<dbReference type="GO" id="GO:0016787">
    <property type="term" value="F:hydrolase activity"/>
    <property type="evidence" value="ECO:0007669"/>
    <property type="project" value="UniProtKB-KW"/>
</dbReference>
<keyword evidence="1" id="KW-0732">Signal</keyword>
<dbReference type="InterPro" id="IPR002883">
    <property type="entry name" value="CBM10/Dockerin_dom"/>
</dbReference>
<dbReference type="InterPro" id="IPR014867">
    <property type="entry name" value="Spore_coat_CotH_CotH2/3/7"/>
</dbReference>
<dbReference type="Pfam" id="PF02013">
    <property type="entry name" value="CBM_10"/>
    <property type="match status" value="2"/>
</dbReference>
<dbReference type="AlphaFoldDB" id="A0A1Y2ANF6"/>
<evidence type="ECO:0000256" key="3">
    <source>
        <dbReference type="ARBA" id="ARBA00022801"/>
    </source>
</evidence>
<feature type="domain" description="CBM10" evidence="4">
    <location>
        <begin position="531"/>
        <end position="567"/>
    </location>
</feature>
<dbReference type="Gene3D" id="3.90.1220.10">
    <property type="entry name" value="Cellulose docking domain, dockering"/>
    <property type="match status" value="2"/>
</dbReference>
<keyword evidence="6" id="KW-1185">Reference proteome</keyword>
<dbReference type="Pfam" id="PF08757">
    <property type="entry name" value="CotH"/>
    <property type="match status" value="1"/>
</dbReference>
<keyword evidence="3" id="KW-0378">Hydrolase</keyword>
<dbReference type="PANTHER" id="PTHR40050">
    <property type="entry name" value="INNER SPORE COAT PROTEIN H"/>
    <property type="match status" value="1"/>
</dbReference>
<evidence type="ECO:0000313" key="6">
    <source>
        <dbReference type="Proteomes" id="UP000193920"/>
    </source>
</evidence>
<name>A0A1Y2ANF6_9FUNG</name>
<dbReference type="PANTHER" id="PTHR40050:SF1">
    <property type="entry name" value="INNER SPORE COAT PROTEIN H"/>
    <property type="match status" value="1"/>
</dbReference>
<accession>A0A1Y2ANF6</accession>
<evidence type="ECO:0000256" key="2">
    <source>
        <dbReference type="ARBA" id="ARBA00022737"/>
    </source>
</evidence>
<reference evidence="5 6" key="1">
    <citation type="submission" date="2016-08" db="EMBL/GenBank/DDBJ databases">
        <title>A Parts List for Fungal Cellulosomes Revealed by Comparative Genomics.</title>
        <authorList>
            <consortium name="DOE Joint Genome Institute"/>
            <person name="Haitjema C.H."/>
            <person name="Gilmore S.P."/>
            <person name="Henske J.K."/>
            <person name="Solomon K.V."/>
            <person name="De Groot R."/>
            <person name="Kuo A."/>
            <person name="Mondo S.J."/>
            <person name="Salamov A.A."/>
            <person name="Labutti K."/>
            <person name="Zhao Z."/>
            <person name="Chiniquy J."/>
            <person name="Barry K."/>
            <person name="Brewer H.M."/>
            <person name="Purvine S.O."/>
            <person name="Wright A.T."/>
            <person name="Boxma B."/>
            <person name="Van Alen T."/>
            <person name="Hackstein J.H."/>
            <person name="Baker S.E."/>
            <person name="Grigoriev I.V."/>
            <person name="O'Malley M.A."/>
        </authorList>
    </citation>
    <scope>NUCLEOTIDE SEQUENCE [LARGE SCALE GENOMIC DNA]</scope>
    <source>
        <strain evidence="5 6">G1</strain>
    </source>
</reference>
<proteinExistence type="predicted"/>
<dbReference type="InterPro" id="IPR009034">
    <property type="entry name" value="Dockerin_dom_fun_sf"/>
</dbReference>
<dbReference type="SUPFAM" id="SSF64571">
    <property type="entry name" value="Cellulose docking domain, dockering"/>
    <property type="match status" value="2"/>
</dbReference>
<keyword evidence="2" id="KW-0677">Repeat</keyword>
<dbReference type="EMBL" id="MCOG01000230">
    <property type="protein sequence ID" value="ORY23747.1"/>
    <property type="molecule type" value="Genomic_DNA"/>
</dbReference>
<feature type="domain" description="CBM10" evidence="4">
    <location>
        <begin position="487"/>
        <end position="524"/>
    </location>
</feature>
<evidence type="ECO:0000256" key="1">
    <source>
        <dbReference type="ARBA" id="ARBA00022729"/>
    </source>
</evidence>
<protein>
    <submittedName>
        <fullName evidence="5">Coth-domain-containing protein</fullName>
    </submittedName>
</protein>
<sequence>MKKKTEVPPWSAQFAEDFETMNATMEFFVPGTDYRVELESGKFKFAIGGKGSRNFSKPGYNIKLEEGSIYEVKNLRLRSNSRDPTLLREKLSTDMLYKMGLPTTSTNFVNLEVNGEDLGLFIVTNKIKKDFIKRYFNDKNTDNLFECLSDHNRFETYEFANSCQNAKEELAANKEEIINFNNAINNATSVEDIEKVLDVDNFLRYIAYEFLTLSWDHFLGYNHNFFWYKKKEDGRFIMILNDFDETFGADFSNIIFLIYNQYADRSYMPGYEEMYVPNTAFRDIDLDHKIMKYLVHDDDTRFRRIIGEVVKQVFNPKVLNARIDELAELIHDDMANSRSIDEKTGYCRGCFNTIGLVTGWNITHFEDGVNYGNWISNASYTYSPSLKFFIEGRFKYICHTYGIDPETLELIEPQSYNADPEKNNKPVNYEYTPHRYDLEENEDKEDATVSTTVADIEIETSGTTTVEATSSPSKTVETIEPVETSKDCWSEKLGYSCCQTSCHVYETDEDGEWGYEEGHWCGIPSTCSSETCWSVKYGYSCCETSCNVYETDAAGDWGYEDHHWCGI</sequence>
<dbReference type="OrthoDB" id="2168631at2759"/>
<feature type="non-terminal residue" evidence="5">
    <location>
        <position position="567"/>
    </location>
</feature>
<organism evidence="5 6">
    <name type="scientific">Neocallimastix californiae</name>
    <dbReference type="NCBI Taxonomy" id="1754190"/>
    <lineage>
        <taxon>Eukaryota</taxon>
        <taxon>Fungi</taxon>
        <taxon>Fungi incertae sedis</taxon>
        <taxon>Chytridiomycota</taxon>
        <taxon>Chytridiomycota incertae sedis</taxon>
        <taxon>Neocallimastigomycetes</taxon>
        <taxon>Neocallimastigales</taxon>
        <taxon>Neocallimastigaceae</taxon>
        <taxon>Neocallimastix</taxon>
    </lineage>
</organism>
<evidence type="ECO:0000259" key="4">
    <source>
        <dbReference type="PROSITE" id="PS51763"/>
    </source>
</evidence>
<dbReference type="Proteomes" id="UP000193920">
    <property type="component" value="Unassembled WGS sequence"/>
</dbReference>
<evidence type="ECO:0000313" key="5">
    <source>
        <dbReference type="EMBL" id="ORY23747.1"/>
    </source>
</evidence>
<gene>
    <name evidence="5" type="ORF">LY90DRAFT_389729</name>
</gene>
<dbReference type="PROSITE" id="PS51763">
    <property type="entry name" value="CBM10"/>
    <property type="match status" value="2"/>
</dbReference>
<comment type="caution">
    <text evidence="5">The sequence shown here is derived from an EMBL/GenBank/DDBJ whole genome shotgun (WGS) entry which is preliminary data.</text>
</comment>